<sequence length="596" mass="66650">MNGSLPSQTTVCVVGGGPVGLASSVLLSLQNIPHVLFERQPGTAIHPKAVGINQRTVEIFRQIGIDEEVLRQSGPVESCTQTAWFTSLGPKGREIARRHAWGGGPYAERYAQASPCRYVGLPQIRLEPILRKRAEELNPSGVYWSHEVDDVAEDVDGVTVSFHDRISKQSGQIRCSYVLGCDGGRSLTDKLGIHYRGESDIVDMVAAHFRAPISEFNMKSHFISWFINPDMGGSIKTGYLYHLGPYPMKPETEEWMFGCARLPHEMAHPFTKVDMLDRLHRTLAIPDLSTELISLSHWFVNAKVATQYRSKGGQVFLVGDAAHRGALGMNTGIQDAQNLVWKLALALRHPKQNFDGLLSSYDSERRPLGERVARNALYNMRAHPDVLDRALGVSFEKTPAENWVAMNQYFDADDSEAGKAKRQAVKDALEVLDVEFYAHGTEVGWYYELPYARKGSEQAYKSPQLKFNGEMEPCIYHPCALPGHQLPHAWLIQPNGERKSTRELTRQDQLVLFAMSDAWERFQHDLVHVVLIDGLHGRWRAEDGSWGEQSKLGPEGAVLVRPDNIVAWRFEDDGVLGEANVQASIEAVIRKVLVLL</sequence>
<dbReference type="OMA" id="LWRDYIY"/>
<accession>M2N083</accession>
<feature type="domain" description="FAD-binding" evidence="4">
    <location>
        <begin position="9"/>
        <end position="376"/>
    </location>
</feature>
<dbReference type="eggNOG" id="KOG3855">
    <property type="taxonomic scope" value="Eukaryota"/>
</dbReference>
<keyword evidence="1" id="KW-0285">Flavoprotein</keyword>
<proteinExistence type="predicted"/>
<dbReference type="RefSeq" id="XP_007681314.1">
    <property type="nucleotide sequence ID" value="XM_007683124.1"/>
</dbReference>
<dbReference type="PANTHER" id="PTHR43004:SF8">
    <property type="entry name" value="FAD-BINDING DOMAIN-CONTAINING PROTEIN-RELATED"/>
    <property type="match status" value="1"/>
</dbReference>
<evidence type="ECO:0000259" key="4">
    <source>
        <dbReference type="Pfam" id="PF01494"/>
    </source>
</evidence>
<evidence type="ECO:0000256" key="2">
    <source>
        <dbReference type="ARBA" id="ARBA00022827"/>
    </source>
</evidence>
<dbReference type="GO" id="GO:0016709">
    <property type="term" value="F:oxidoreductase activity, acting on paired donors, with incorporation or reduction of molecular oxygen, NAD(P)H as one donor, and incorporation of one atom of oxygen"/>
    <property type="evidence" value="ECO:0007669"/>
    <property type="project" value="UniProtKB-ARBA"/>
</dbReference>
<keyword evidence="3" id="KW-0560">Oxidoreductase</keyword>
<gene>
    <name evidence="5" type="ORF">BAUCODRAFT_152326</name>
</gene>
<evidence type="ECO:0000313" key="5">
    <source>
        <dbReference type="EMBL" id="EMC91980.1"/>
    </source>
</evidence>
<dbReference type="InterPro" id="IPR036188">
    <property type="entry name" value="FAD/NAD-bd_sf"/>
</dbReference>
<dbReference type="Gene3D" id="3.50.50.60">
    <property type="entry name" value="FAD/NAD(P)-binding domain"/>
    <property type="match status" value="1"/>
</dbReference>
<dbReference type="EMBL" id="KB445563">
    <property type="protein sequence ID" value="EMC91980.1"/>
    <property type="molecule type" value="Genomic_DNA"/>
</dbReference>
<dbReference type="GeneID" id="19109215"/>
<dbReference type="Pfam" id="PF21274">
    <property type="entry name" value="Rng_hyd_C"/>
    <property type="match status" value="1"/>
</dbReference>
<dbReference type="Gene3D" id="3.30.9.10">
    <property type="entry name" value="D-Amino Acid Oxidase, subunit A, domain 2"/>
    <property type="match status" value="1"/>
</dbReference>
<protein>
    <recommendedName>
        <fullName evidence="4">FAD-binding domain-containing protein</fullName>
    </recommendedName>
</protein>
<dbReference type="InterPro" id="IPR050641">
    <property type="entry name" value="RIFMO-like"/>
</dbReference>
<organism evidence="5 6">
    <name type="scientific">Baudoinia panamericana (strain UAMH 10762)</name>
    <name type="common">Angels' share fungus</name>
    <name type="synonym">Baudoinia compniacensis (strain UAMH 10762)</name>
    <dbReference type="NCBI Taxonomy" id="717646"/>
    <lineage>
        <taxon>Eukaryota</taxon>
        <taxon>Fungi</taxon>
        <taxon>Dikarya</taxon>
        <taxon>Ascomycota</taxon>
        <taxon>Pezizomycotina</taxon>
        <taxon>Dothideomycetes</taxon>
        <taxon>Dothideomycetidae</taxon>
        <taxon>Mycosphaerellales</taxon>
        <taxon>Teratosphaeriaceae</taxon>
        <taxon>Baudoinia</taxon>
    </lineage>
</organism>
<evidence type="ECO:0000313" key="6">
    <source>
        <dbReference type="Proteomes" id="UP000011761"/>
    </source>
</evidence>
<dbReference type="GO" id="GO:0071949">
    <property type="term" value="F:FAD binding"/>
    <property type="evidence" value="ECO:0007669"/>
    <property type="project" value="InterPro"/>
</dbReference>
<keyword evidence="2" id="KW-0274">FAD</keyword>
<dbReference type="PRINTS" id="PR00420">
    <property type="entry name" value="RNGMNOXGNASE"/>
</dbReference>
<dbReference type="OrthoDB" id="2096480at2759"/>
<keyword evidence="6" id="KW-1185">Reference proteome</keyword>
<dbReference type="AlphaFoldDB" id="M2N083"/>
<dbReference type="KEGG" id="bcom:BAUCODRAFT_152326"/>
<dbReference type="HOGENOM" id="CLU_009665_14_0_1"/>
<dbReference type="SUPFAM" id="SSF51905">
    <property type="entry name" value="FAD/NAD(P)-binding domain"/>
    <property type="match status" value="1"/>
</dbReference>
<dbReference type="InterPro" id="IPR002938">
    <property type="entry name" value="FAD-bd"/>
</dbReference>
<dbReference type="Gene3D" id="3.40.30.120">
    <property type="match status" value="1"/>
</dbReference>
<dbReference type="Proteomes" id="UP000011761">
    <property type="component" value="Unassembled WGS sequence"/>
</dbReference>
<evidence type="ECO:0000256" key="3">
    <source>
        <dbReference type="ARBA" id="ARBA00023002"/>
    </source>
</evidence>
<reference evidence="5 6" key="1">
    <citation type="journal article" date="2012" name="PLoS Pathog.">
        <title>Diverse lifestyles and strategies of plant pathogenesis encoded in the genomes of eighteen Dothideomycetes fungi.</title>
        <authorList>
            <person name="Ohm R.A."/>
            <person name="Feau N."/>
            <person name="Henrissat B."/>
            <person name="Schoch C.L."/>
            <person name="Horwitz B.A."/>
            <person name="Barry K.W."/>
            <person name="Condon B.J."/>
            <person name="Copeland A.C."/>
            <person name="Dhillon B."/>
            <person name="Glaser F."/>
            <person name="Hesse C.N."/>
            <person name="Kosti I."/>
            <person name="LaButti K."/>
            <person name="Lindquist E.A."/>
            <person name="Lucas S."/>
            <person name="Salamov A.A."/>
            <person name="Bradshaw R.E."/>
            <person name="Ciuffetti L."/>
            <person name="Hamelin R.C."/>
            <person name="Kema G.H.J."/>
            <person name="Lawrence C."/>
            <person name="Scott J.A."/>
            <person name="Spatafora J.W."/>
            <person name="Turgeon B.G."/>
            <person name="de Wit P.J.G.M."/>
            <person name="Zhong S."/>
            <person name="Goodwin S.B."/>
            <person name="Grigoriev I.V."/>
        </authorList>
    </citation>
    <scope>NUCLEOTIDE SEQUENCE [LARGE SCALE GENOMIC DNA]</scope>
    <source>
        <strain evidence="5 6">UAMH 10762</strain>
    </source>
</reference>
<dbReference type="Pfam" id="PF01494">
    <property type="entry name" value="FAD_binding_3"/>
    <property type="match status" value="1"/>
</dbReference>
<evidence type="ECO:0000256" key="1">
    <source>
        <dbReference type="ARBA" id="ARBA00022630"/>
    </source>
</evidence>
<dbReference type="PANTHER" id="PTHR43004">
    <property type="entry name" value="TRK SYSTEM POTASSIUM UPTAKE PROTEIN"/>
    <property type="match status" value="1"/>
</dbReference>
<name>M2N083_BAUPA</name>